<comment type="pathway">
    <text evidence="4">Sphingolipid metabolism.</text>
</comment>
<dbReference type="Gene3D" id="3.40.640.10">
    <property type="entry name" value="Type I PLP-dependent aspartate aminotransferase-like (Major domain)"/>
    <property type="match status" value="1"/>
</dbReference>
<evidence type="ECO:0000256" key="13">
    <source>
        <dbReference type="ARBA" id="ARBA00038302"/>
    </source>
</evidence>
<evidence type="ECO:0000256" key="2">
    <source>
        <dbReference type="ARBA" id="ARBA00004389"/>
    </source>
</evidence>
<evidence type="ECO:0000256" key="16">
    <source>
        <dbReference type="PIRSR" id="PIRSR602129-50"/>
    </source>
</evidence>
<evidence type="ECO:0000256" key="18">
    <source>
        <dbReference type="SAM" id="MobiDB-lite"/>
    </source>
</evidence>
<evidence type="ECO:0000256" key="8">
    <source>
        <dbReference type="ARBA" id="ARBA00022919"/>
    </source>
</evidence>
<dbReference type="Proteomes" id="UP000887566">
    <property type="component" value="Unplaced"/>
</dbReference>
<organism evidence="19 20">
    <name type="scientific">Plectus sambesii</name>
    <dbReference type="NCBI Taxonomy" id="2011161"/>
    <lineage>
        <taxon>Eukaryota</taxon>
        <taxon>Metazoa</taxon>
        <taxon>Ecdysozoa</taxon>
        <taxon>Nematoda</taxon>
        <taxon>Chromadorea</taxon>
        <taxon>Plectida</taxon>
        <taxon>Plectina</taxon>
        <taxon>Plectoidea</taxon>
        <taxon>Plectidae</taxon>
        <taxon>Plectus</taxon>
    </lineage>
</organism>
<dbReference type="GO" id="GO:0019752">
    <property type="term" value="P:carboxylic acid metabolic process"/>
    <property type="evidence" value="ECO:0007669"/>
    <property type="project" value="InterPro"/>
</dbReference>
<evidence type="ECO:0000256" key="1">
    <source>
        <dbReference type="ARBA" id="ARBA00001933"/>
    </source>
</evidence>
<keyword evidence="12 17" id="KW-0456">Lyase</keyword>
<evidence type="ECO:0000256" key="11">
    <source>
        <dbReference type="ARBA" id="ARBA00023136"/>
    </source>
</evidence>
<evidence type="ECO:0000313" key="20">
    <source>
        <dbReference type="WBParaSite" id="PSAMB.scaffold2082size25552.g16205.t1"/>
    </source>
</evidence>
<dbReference type="InterPro" id="IPR002129">
    <property type="entry name" value="PyrdxlP-dep_de-COase"/>
</dbReference>
<dbReference type="GO" id="GO:0005789">
    <property type="term" value="C:endoplasmic reticulum membrane"/>
    <property type="evidence" value="ECO:0007669"/>
    <property type="project" value="UniProtKB-SubCell"/>
</dbReference>
<evidence type="ECO:0000256" key="5">
    <source>
        <dbReference type="ARBA" id="ARBA00022692"/>
    </source>
</evidence>
<keyword evidence="8" id="KW-0746">Sphingolipid metabolism</keyword>
<dbReference type="InterPro" id="IPR015424">
    <property type="entry name" value="PyrdxlP-dep_Trfase"/>
</dbReference>
<evidence type="ECO:0000313" key="19">
    <source>
        <dbReference type="Proteomes" id="UP000887566"/>
    </source>
</evidence>
<evidence type="ECO:0000256" key="10">
    <source>
        <dbReference type="ARBA" id="ARBA00023098"/>
    </source>
</evidence>
<dbReference type="SUPFAM" id="SSF53383">
    <property type="entry name" value="PLP-dependent transferases"/>
    <property type="match status" value="1"/>
</dbReference>
<evidence type="ECO:0000256" key="6">
    <source>
        <dbReference type="ARBA" id="ARBA00022824"/>
    </source>
</evidence>
<protein>
    <recommendedName>
        <fullName evidence="14">sphinganine-1-phosphate aldolase</fullName>
        <ecNumber evidence="14">4.1.2.27</ecNumber>
    </recommendedName>
    <alternativeName>
        <fullName evidence="15">Sphingosine-1-phosphate aldolase</fullName>
    </alternativeName>
</protein>
<dbReference type="GO" id="GO:0008117">
    <property type="term" value="F:sphinganine-1-phosphate aldolase activity"/>
    <property type="evidence" value="ECO:0007669"/>
    <property type="project" value="UniProtKB-EC"/>
</dbReference>
<keyword evidence="6" id="KW-0256">Endoplasmic reticulum</keyword>
<feature type="modified residue" description="N6-(pyridoxal phosphate)lysine" evidence="16">
    <location>
        <position position="355"/>
    </location>
</feature>
<keyword evidence="11" id="KW-0472">Membrane</keyword>
<name>A0A914VLJ4_9BILA</name>
<comment type="pathway">
    <text evidence="3">Lipid metabolism; sphingolipid metabolism.</text>
</comment>
<comment type="similarity">
    <text evidence="13">Belongs to the group II decarboxylase family. Sphingosine-1-phosphate lyase subfamily.</text>
</comment>
<reference evidence="20" key="1">
    <citation type="submission" date="2022-11" db="UniProtKB">
        <authorList>
            <consortium name="WormBaseParasite"/>
        </authorList>
    </citation>
    <scope>IDENTIFICATION</scope>
</reference>
<evidence type="ECO:0000256" key="17">
    <source>
        <dbReference type="RuleBase" id="RU000382"/>
    </source>
</evidence>
<keyword evidence="7 16" id="KW-0663">Pyridoxal phosphate</keyword>
<keyword evidence="9" id="KW-1133">Transmembrane helix</keyword>
<comment type="subcellular location">
    <subcellularLocation>
        <location evidence="2">Endoplasmic reticulum membrane</location>
        <topology evidence="2">Single-pass membrane protein</topology>
    </subcellularLocation>
</comment>
<proteinExistence type="inferred from homology"/>
<dbReference type="WBParaSite" id="PSAMB.scaffold2082size25552.g16205.t1">
    <property type="protein sequence ID" value="PSAMB.scaffold2082size25552.g16205.t1"/>
    <property type="gene ID" value="PSAMB.scaffold2082size25552.g16205"/>
</dbReference>
<feature type="compositionally biased region" description="Basic and acidic residues" evidence="18">
    <location>
        <begin position="563"/>
        <end position="579"/>
    </location>
</feature>
<dbReference type="AlphaFoldDB" id="A0A914VLJ4"/>
<evidence type="ECO:0000256" key="12">
    <source>
        <dbReference type="ARBA" id="ARBA00023239"/>
    </source>
</evidence>
<dbReference type="EC" id="4.1.2.27" evidence="14"/>
<dbReference type="GO" id="GO:0030170">
    <property type="term" value="F:pyridoxal phosphate binding"/>
    <property type="evidence" value="ECO:0007669"/>
    <property type="project" value="InterPro"/>
</dbReference>
<evidence type="ECO:0000256" key="14">
    <source>
        <dbReference type="ARBA" id="ARBA00038965"/>
    </source>
</evidence>
<dbReference type="FunFam" id="6.10.140.2150:FF:000001">
    <property type="entry name" value="Sphingosine-1-phosphate lyase 1"/>
    <property type="match status" value="1"/>
</dbReference>
<dbReference type="InterPro" id="IPR015422">
    <property type="entry name" value="PyrdxlP-dep_Trfase_small"/>
</dbReference>
<dbReference type="Gene3D" id="3.90.1150.10">
    <property type="entry name" value="Aspartate Aminotransferase, domain 1"/>
    <property type="match status" value="1"/>
</dbReference>
<sequence length="589" mass="65798">MSWLPSYIQERAPVYGTMALDYLNQARNGFNKLCVNLEPWQIVAYTLGVTFIFLWLRRQHRAEKTLFSRMKSKLFRLVRKVPWVQAKIEKELSKVRKDIEDSIHKCDRRREFHTVLPESGLKTEDIVREAESYQSMTEFPYQDGRVSGAVYTDEKKDHKLLLTKIFDLYAYSNPLHPDVFPGCRKMEAEIIHIVCNLFHGGPRSCGTTTTGGTESILLACLAYRNRAYANGIEHPEMVIPVTAHAAFDKAGELFCIRVRHVPVNPKTMQVDVKAMKRAIGPNTCMLVGSTPNFPCGTIDPIEEISRLGESYGIPVHVDACLGGFLIAFMEKAGYPMKPFDFRLPAVTSISCDTHKYGFAPKGSSIIMYREEEYLHHQYFCIPDWPGGIYATPTLTGSRCGANIALTWATLLYYGERGYVAATKKIVDTTRQIRKGLEQTKGIRLVGSSDTSVVAFTSDDFNIYSLSDRLNKMGWNLNTLQNPAAIHLCVTTNQTKEGVAEKFVDDVRQGTKDLLSNPESTKDSKTAAIYGMAASVPDKTLVEDVAFAFLDSCFATPSLPTGDADSHHHNGKESKADKHSSSANGRAKAK</sequence>
<evidence type="ECO:0000256" key="7">
    <source>
        <dbReference type="ARBA" id="ARBA00022898"/>
    </source>
</evidence>
<dbReference type="InterPro" id="IPR050477">
    <property type="entry name" value="GrpII_AminoAcid_Decarb"/>
</dbReference>
<feature type="region of interest" description="Disordered" evidence="18">
    <location>
        <begin position="559"/>
        <end position="589"/>
    </location>
</feature>
<evidence type="ECO:0000256" key="15">
    <source>
        <dbReference type="ARBA" id="ARBA00042568"/>
    </source>
</evidence>
<accession>A0A914VLJ4</accession>
<dbReference type="CDD" id="cd06450">
    <property type="entry name" value="DOPA_deC_like"/>
    <property type="match status" value="1"/>
</dbReference>
<dbReference type="FunFam" id="3.40.640.10:FF:000020">
    <property type="entry name" value="sphingosine-1-phosphate lyase 1"/>
    <property type="match status" value="1"/>
</dbReference>
<dbReference type="Pfam" id="PF00282">
    <property type="entry name" value="Pyridoxal_deC"/>
    <property type="match status" value="1"/>
</dbReference>
<dbReference type="InterPro" id="IPR015421">
    <property type="entry name" value="PyrdxlP-dep_Trfase_major"/>
</dbReference>
<dbReference type="GO" id="GO:0030149">
    <property type="term" value="P:sphingolipid catabolic process"/>
    <property type="evidence" value="ECO:0007669"/>
    <property type="project" value="TreeGrafter"/>
</dbReference>
<dbReference type="Gene3D" id="6.10.140.2150">
    <property type="match status" value="1"/>
</dbReference>
<keyword evidence="19" id="KW-1185">Reference proteome</keyword>
<keyword evidence="10" id="KW-0443">Lipid metabolism</keyword>
<evidence type="ECO:0000256" key="4">
    <source>
        <dbReference type="ARBA" id="ARBA00004991"/>
    </source>
</evidence>
<evidence type="ECO:0000256" key="9">
    <source>
        <dbReference type="ARBA" id="ARBA00022989"/>
    </source>
</evidence>
<dbReference type="PANTHER" id="PTHR42735">
    <property type="match status" value="1"/>
</dbReference>
<keyword evidence="5" id="KW-0812">Transmembrane</keyword>
<dbReference type="PANTHER" id="PTHR42735:SF6">
    <property type="entry name" value="SPHINGOSINE-1-PHOSPHATE LYASE 1"/>
    <property type="match status" value="1"/>
</dbReference>
<evidence type="ECO:0000256" key="3">
    <source>
        <dbReference type="ARBA" id="ARBA00004760"/>
    </source>
</evidence>
<comment type="cofactor">
    <cofactor evidence="1 16 17">
        <name>pyridoxal 5'-phosphate</name>
        <dbReference type="ChEBI" id="CHEBI:597326"/>
    </cofactor>
</comment>